<feature type="compositionally biased region" description="Low complexity" evidence="1">
    <location>
        <begin position="24"/>
        <end position="43"/>
    </location>
</feature>
<gene>
    <name evidence="2" type="ORF">PSFLO_07359</name>
</gene>
<reference evidence="2 3" key="1">
    <citation type="submission" date="2018-03" db="EMBL/GenBank/DDBJ databases">
        <authorList>
            <person name="Guldener U."/>
        </authorList>
    </citation>
    <scope>NUCLEOTIDE SEQUENCE [LARGE SCALE GENOMIC DNA]</scope>
    <source>
        <strain evidence="2 3">DAOM196992</strain>
    </source>
</reference>
<feature type="region of interest" description="Disordered" evidence="1">
    <location>
        <begin position="98"/>
        <end position="128"/>
    </location>
</feature>
<protein>
    <submittedName>
        <fullName evidence="2">Uncharacterized protein</fullName>
    </submittedName>
</protein>
<sequence length="348" mass="36876">MLDGVEASVRSVNGELKVSWKDGAAPPRSTRPSPPASAAASRRSLSRRPGEVARLSPIPMPPPRRDVRSDPTGYSSLEGLRSCVAGCGSFLPSTIRTSERQPEVSAKQVLRSDSEQGMPGEPTYRSADTMSEAAPMPVLPYVLRGRVGSSIYSMVRSKHRGDATDGLDLAARTRGGSMIEPRRIATCRYRYRSSCLPPASTVSPPVSLPTGTSGGIVSQDGDFSPSLFRLDFRPGFSLAVSSGTPTTDTSVDLLASTLDSARLSSIPRGGHREGAAGRIRRLRSPAAPLPMERTKDICLGPPARNYGKVADRPCRVSQGVDGPAGPGQRWVSCAVPCLGSRRARPTPA</sequence>
<keyword evidence="3" id="KW-1185">Reference proteome</keyword>
<evidence type="ECO:0000313" key="3">
    <source>
        <dbReference type="Proteomes" id="UP000323386"/>
    </source>
</evidence>
<evidence type="ECO:0000313" key="2">
    <source>
        <dbReference type="EMBL" id="SPO41877.1"/>
    </source>
</evidence>
<evidence type="ECO:0000256" key="1">
    <source>
        <dbReference type="SAM" id="MobiDB-lite"/>
    </source>
</evidence>
<dbReference type="EMBL" id="OOIP01000033">
    <property type="protein sequence ID" value="SPO41877.1"/>
    <property type="molecule type" value="Genomic_DNA"/>
</dbReference>
<proteinExistence type="predicted"/>
<accession>A0A5C3FE13</accession>
<dbReference type="AlphaFoldDB" id="A0A5C3FE13"/>
<name>A0A5C3FE13_9BASI</name>
<feature type="region of interest" description="Disordered" evidence="1">
    <location>
        <begin position="14"/>
        <end position="73"/>
    </location>
</feature>
<dbReference type="Proteomes" id="UP000323386">
    <property type="component" value="Unassembled WGS sequence"/>
</dbReference>
<organism evidence="2 3">
    <name type="scientific">Pseudozyma flocculosa</name>
    <dbReference type="NCBI Taxonomy" id="84751"/>
    <lineage>
        <taxon>Eukaryota</taxon>
        <taxon>Fungi</taxon>
        <taxon>Dikarya</taxon>
        <taxon>Basidiomycota</taxon>
        <taxon>Ustilaginomycotina</taxon>
        <taxon>Ustilaginomycetes</taxon>
        <taxon>Ustilaginales</taxon>
        <taxon>Ustilaginaceae</taxon>
        <taxon>Pseudozyma</taxon>
    </lineage>
</organism>